<dbReference type="EMBL" id="HACG01029134">
    <property type="protein sequence ID" value="CEK75999.1"/>
    <property type="molecule type" value="Transcribed_RNA"/>
</dbReference>
<feature type="non-terminal residue" evidence="2">
    <location>
        <position position="1"/>
    </location>
</feature>
<feature type="transmembrane region" description="Helical" evidence="1">
    <location>
        <begin position="50"/>
        <end position="71"/>
    </location>
</feature>
<sequence>GRNGASLQGNGTEIKTPACPAHFLPQLHFPRTRYCPKQIKKLQHRRPKSVHLLDLDFSYIYINILHILIMLDLDF</sequence>
<protein>
    <submittedName>
        <fullName evidence="2">Uncharacterized protein</fullName>
    </submittedName>
</protein>
<dbReference type="AlphaFoldDB" id="A0A0B7A4Y2"/>
<feature type="non-terminal residue" evidence="2">
    <location>
        <position position="75"/>
    </location>
</feature>
<evidence type="ECO:0000256" key="1">
    <source>
        <dbReference type="SAM" id="Phobius"/>
    </source>
</evidence>
<name>A0A0B7A4Y2_9EUPU</name>
<evidence type="ECO:0000313" key="2">
    <source>
        <dbReference type="EMBL" id="CEK75999.1"/>
    </source>
</evidence>
<organism evidence="2">
    <name type="scientific">Arion vulgaris</name>
    <dbReference type="NCBI Taxonomy" id="1028688"/>
    <lineage>
        <taxon>Eukaryota</taxon>
        <taxon>Metazoa</taxon>
        <taxon>Spiralia</taxon>
        <taxon>Lophotrochozoa</taxon>
        <taxon>Mollusca</taxon>
        <taxon>Gastropoda</taxon>
        <taxon>Heterobranchia</taxon>
        <taxon>Euthyneura</taxon>
        <taxon>Panpulmonata</taxon>
        <taxon>Eupulmonata</taxon>
        <taxon>Stylommatophora</taxon>
        <taxon>Helicina</taxon>
        <taxon>Arionoidea</taxon>
        <taxon>Arionidae</taxon>
        <taxon>Arion</taxon>
    </lineage>
</organism>
<keyword evidence="1" id="KW-0472">Membrane</keyword>
<gene>
    <name evidence="2" type="primary">ORF97963</name>
</gene>
<proteinExistence type="predicted"/>
<accession>A0A0B7A4Y2</accession>
<reference evidence="2" key="1">
    <citation type="submission" date="2014-12" db="EMBL/GenBank/DDBJ databases">
        <title>Insight into the proteome of Arion vulgaris.</title>
        <authorList>
            <person name="Aradska J."/>
            <person name="Bulat T."/>
            <person name="Smidak R."/>
            <person name="Sarate P."/>
            <person name="Gangsoo J."/>
            <person name="Sialana F."/>
            <person name="Bilban M."/>
            <person name="Lubec G."/>
        </authorList>
    </citation>
    <scope>NUCLEOTIDE SEQUENCE</scope>
    <source>
        <tissue evidence="2">Skin</tissue>
    </source>
</reference>
<keyword evidence="1" id="KW-1133">Transmembrane helix</keyword>
<keyword evidence="1" id="KW-0812">Transmembrane</keyword>